<dbReference type="EMBL" id="GU071086">
    <property type="protein sequence ID" value="ADB03890.1"/>
    <property type="molecule type" value="Genomic_DNA"/>
</dbReference>
<dbReference type="RefSeq" id="YP_003406852.1">
    <property type="nucleotide sequence ID" value="NC_013756.1"/>
</dbReference>
<protein>
    <submittedName>
        <fullName evidence="2">Uncharacterized protein</fullName>
    </submittedName>
</protein>
<keyword evidence="3" id="KW-1185">Reference proteome</keyword>
<feature type="coiled-coil region" evidence="1">
    <location>
        <begin position="112"/>
        <end position="139"/>
    </location>
</feature>
<proteinExistence type="predicted"/>
<dbReference type="KEGG" id="vg:8746342"/>
<gene>
    <name evidence="2" type="ORF">MAR_ORF105</name>
</gene>
<reference evidence="2 3" key="1">
    <citation type="journal article" date="2009" name="Proc. Natl. Acad. Sci. U.S.A.">
        <title>Giant Marseillevirus highlights the role of amoebae as a melting pot in emergence of chimeric microorganisms.</title>
        <authorList>
            <person name="Boyer M."/>
            <person name="Yutin N."/>
            <person name="Pagnier I."/>
            <person name="Barrassi L."/>
            <person name="Fournous G."/>
            <person name="Espinosa L."/>
            <person name="Robert C."/>
            <person name="Azza S."/>
            <person name="Sun S."/>
            <person name="Rossmann M.G."/>
            <person name="Suzan-Monti M."/>
            <person name="La Scola B."/>
            <person name="Koonin E.V."/>
            <person name="Raoult D."/>
        </authorList>
    </citation>
    <scope>NUCLEOTIDE SEQUENCE [LARGE SCALE GENOMIC DNA]</scope>
    <source>
        <strain evidence="2 3">T19</strain>
    </source>
</reference>
<dbReference type="GeneID" id="8746342"/>
<evidence type="ECO:0000313" key="3">
    <source>
        <dbReference type="Proteomes" id="UP000029780"/>
    </source>
</evidence>
<sequence length="157" mass="18085">MKTMSLLAFQTKKTMKSVLLPRVYQLLKEEFLIEKEEVNVSVSPLYIRAECCTSISIELSGKSVCEWREWEGRDGETIYGAIGEYDVNTVAEALEIVREQCSGIRHILIEKHKNISLEKEKLLGEIERLRKKNRKLRYAPGGKGALRAEKHFETLRS</sequence>
<evidence type="ECO:0000256" key="1">
    <source>
        <dbReference type="SAM" id="Coils"/>
    </source>
</evidence>
<accession>D2XAB3</accession>
<organismHost>
    <name type="scientific">Acanthamoeba</name>
    <dbReference type="NCBI Taxonomy" id="5754"/>
</organismHost>
<name>D2XAB3_GBMV</name>
<organism evidence="2 3">
    <name type="scientific">Marseillevirus marseillevirus</name>
    <name type="common">GBM</name>
    <dbReference type="NCBI Taxonomy" id="694581"/>
    <lineage>
        <taxon>Viruses</taxon>
        <taxon>Varidnaviria</taxon>
        <taxon>Bamfordvirae</taxon>
        <taxon>Nucleocytoviricota</taxon>
        <taxon>Megaviricetes</taxon>
        <taxon>Pimascovirales</taxon>
        <taxon>Pimascovirales incertae sedis</taxon>
        <taxon>Marseilleviridae</taxon>
        <taxon>Marseillevirus</taxon>
        <taxon>Marseillevirus massiliense</taxon>
    </lineage>
</organism>
<keyword evidence="1" id="KW-0175">Coiled coil</keyword>
<evidence type="ECO:0000313" key="2">
    <source>
        <dbReference type="EMBL" id="ADB03890.1"/>
    </source>
</evidence>
<dbReference type="Proteomes" id="UP000029780">
    <property type="component" value="Segment"/>
</dbReference>
<dbReference type="OrthoDB" id="37562at10239"/>